<dbReference type="InterPro" id="IPR027843">
    <property type="entry name" value="DUF4440"/>
</dbReference>
<protein>
    <recommendedName>
        <fullName evidence="1">DUF4440 domain-containing protein</fullName>
    </recommendedName>
</protein>
<proteinExistence type="predicted"/>
<organism evidence="2">
    <name type="scientific">uncultured Pleomorphomonas sp</name>
    <dbReference type="NCBI Taxonomy" id="442121"/>
    <lineage>
        <taxon>Bacteria</taxon>
        <taxon>Pseudomonadati</taxon>
        <taxon>Pseudomonadota</taxon>
        <taxon>Alphaproteobacteria</taxon>
        <taxon>Hyphomicrobiales</taxon>
        <taxon>Pleomorphomonadaceae</taxon>
        <taxon>Pleomorphomonas</taxon>
        <taxon>environmental samples</taxon>
    </lineage>
</organism>
<feature type="domain" description="DUF4440" evidence="1">
    <location>
        <begin position="12"/>
        <end position="118"/>
    </location>
</feature>
<dbReference type="SUPFAM" id="SSF54427">
    <property type="entry name" value="NTF2-like"/>
    <property type="match status" value="1"/>
</dbReference>
<dbReference type="EMBL" id="FMJD01000013">
    <property type="protein sequence ID" value="SCM79159.1"/>
    <property type="molecule type" value="Genomic_DNA"/>
</dbReference>
<dbReference type="AlphaFoldDB" id="A0A212LP06"/>
<dbReference type="InterPro" id="IPR032710">
    <property type="entry name" value="NTF2-like_dom_sf"/>
</dbReference>
<reference evidence="2" key="1">
    <citation type="submission" date="2016-08" db="EMBL/GenBank/DDBJ databases">
        <authorList>
            <person name="Seilhamer J.J."/>
        </authorList>
    </citation>
    <scope>NUCLEOTIDE SEQUENCE</scope>
    <source>
        <strain evidence="2">86</strain>
    </source>
</reference>
<evidence type="ECO:0000259" key="1">
    <source>
        <dbReference type="Pfam" id="PF14534"/>
    </source>
</evidence>
<name>A0A212LP06_9HYPH</name>
<evidence type="ECO:0000313" key="2">
    <source>
        <dbReference type="EMBL" id="SCM79159.1"/>
    </source>
</evidence>
<dbReference type="RefSeq" id="WP_288198416.1">
    <property type="nucleotide sequence ID" value="NZ_LT608334.1"/>
</dbReference>
<dbReference type="Pfam" id="PF14534">
    <property type="entry name" value="DUF4440"/>
    <property type="match status" value="1"/>
</dbReference>
<accession>A0A212LP06</accession>
<dbReference type="Gene3D" id="3.10.450.50">
    <property type="match status" value="1"/>
</dbReference>
<sequence>MVTNDPDIGFFRSLEQKLHRPEIRRSPDTVRALLADDFIEFGSSGTVYNKASIVEALAGESMTDTTPLPEVHDFAVRSLALDTILVTYRSIRRHPGRGMEKTTLRSSIWKLVDGQWQMLFHQGTIIPP</sequence>
<gene>
    <name evidence="2" type="ORF">KL86PLE_90263</name>
</gene>